<sequence>FRLAYVSPESRVVGAGDLVDHPKKIALNYLKGYFFIDLFVVLPLPQIMISFVLRKYLGISGANFAKNLLRAAILLQYFPRLFRNTNFWIIVTVLDFIPLPQPPMRRHPSTQLLLPVCPLSTSHLRNHCRATVVMTSGSRAIVVNHACIYLSQTMVPIDIQGHHFTLDQFALPLNGDLVLGVQWLKELGPITMDYNIITMSFSHLGHPVTLQVDVPLQANFSFNTTI</sequence>
<evidence type="ECO:0000256" key="1">
    <source>
        <dbReference type="ARBA" id="ARBA00023303"/>
    </source>
</evidence>
<evidence type="ECO:0000313" key="2">
    <source>
        <dbReference type="EMBL" id="RZC01029.1"/>
    </source>
</evidence>
<name>A0A445JRA2_GLYSO</name>
<dbReference type="GO" id="GO:0034220">
    <property type="term" value="P:monoatomic ion transmembrane transport"/>
    <property type="evidence" value="ECO:0007669"/>
    <property type="project" value="UniProtKB-KW"/>
</dbReference>
<keyword evidence="1" id="KW-0813">Transport</keyword>
<comment type="caution">
    <text evidence="2">The sequence shown here is derived from an EMBL/GenBank/DDBJ whole genome shotgun (WGS) entry which is preliminary data.</text>
</comment>
<dbReference type="EMBL" id="QZWG01000007">
    <property type="protein sequence ID" value="RZC01029.1"/>
    <property type="molecule type" value="Genomic_DNA"/>
</dbReference>
<keyword evidence="1" id="KW-0406">Ion transport</keyword>
<proteinExistence type="predicted"/>
<keyword evidence="1" id="KW-0407">Ion channel</keyword>
<feature type="non-terminal residue" evidence="2">
    <location>
        <position position="1"/>
    </location>
</feature>
<keyword evidence="3" id="KW-1185">Reference proteome</keyword>
<dbReference type="AlphaFoldDB" id="A0A445JRA2"/>
<protein>
    <submittedName>
        <fullName evidence="2">Putative cyclic nucleotide-gated ion channel 20, chloroplastic</fullName>
    </submittedName>
</protein>
<accession>A0A445JRA2</accession>
<evidence type="ECO:0000313" key="3">
    <source>
        <dbReference type="Proteomes" id="UP000289340"/>
    </source>
</evidence>
<dbReference type="Proteomes" id="UP000289340">
    <property type="component" value="Chromosome 7"/>
</dbReference>
<dbReference type="PANTHER" id="PTHR45651">
    <property type="entry name" value="CYCLIC NUCLEOTIDE-GATED ION CHANNEL 15-RELATED-RELATED"/>
    <property type="match status" value="1"/>
</dbReference>
<organism evidence="2 3">
    <name type="scientific">Glycine soja</name>
    <name type="common">Wild soybean</name>
    <dbReference type="NCBI Taxonomy" id="3848"/>
    <lineage>
        <taxon>Eukaryota</taxon>
        <taxon>Viridiplantae</taxon>
        <taxon>Streptophyta</taxon>
        <taxon>Embryophyta</taxon>
        <taxon>Tracheophyta</taxon>
        <taxon>Spermatophyta</taxon>
        <taxon>Magnoliopsida</taxon>
        <taxon>eudicotyledons</taxon>
        <taxon>Gunneridae</taxon>
        <taxon>Pentapetalae</taxon>
        <taxon>rosids</taxon>
        <taxon>fabids</taxon>
        <taxon>Fabales</taxon>
        <taxon>Fabaceae</taxon>
        <taxon>Papilionoideae</taxon>
        <taxon>50 kb inversion clade</taxon>
        <taxon>NPAAA clade</taxon>
        <taxon>indigoferoid/millettioid clade</taxon>
        <taxon>Phaseoleae</taxon>
        <taxon>Glycine</taxon>
        <taxon>Glycine subgen. Soja</taxon>
    </lineage>
</organism>
<dbReference type="GO" id="GO:0016020">
    <property type="term" value="C:membrane"/>
    <property type="evidence" value="ECO:0007669"/>
    <property type="project" value="UniProtKB-SubCell"/>
</dbReference>
<reference evidence="2 3" key="1">
    <citation type="submission" date="2018-09" db="EMBL/GenBank/DDBJ databases">
        <title>A high-quality reference genome of wild soybean provides a powerful tool to mine soybean genomes.</title>
        <authorList>
            <person name="Xie M."/>
            <person name="Chung C.Y.L."/>
            <person name="Li M.-W."/>
            <person name="Wong F.-L."/>
            <person name="Chan T.-F."/>
            <person name="Lam H.-M."/>
        </authorList>
    </citation>
    <scope>NUCLEOTIDE SEQUENCE [LARGE SCALE GENOMIC DNA]</scope>
    <source>
        <strain evidence="3">cv. W05</strain>
        <tissue evidence="2">Hypocotyl of etiolated seedlings</tissue>
    </source>
</reference>
<gene>
    <name evidence="2" type="ORF">D0Y65_016683</name>
</gene>
<dbReference type="PANTHER" id="PTHR45651:SF38">
    <property type="entry name" value="CYCLIC NUCLEOTIDE-GATED CATION CHANNEL PROTEIN"/>
    <property type="match status" value="1"/>
</dbReference>